<keyword evidence="2" id="KW-1185">Reference proteome</keyword>
<gene>
    <name evidence="1" type="ORF">B9479_002434</name>
</gene>
<evidence type="ECO:0000313" key="1">
    <source>
        <dbReference type="EMBL" id="TYJ56824.1"/>
    </source>
</evidence>
<evidence type="ECO:0000313" key="2">
    <source>
        <dbReference type="Proteomes" id="UP000322245"/>
    </source>
</evidence>
<dbReference type="Proteomes" id="UP000322245">
    <property type="component" value="Unassembled WGS sequence"/>
</dbReference>
<dbReference type="EMBL" id="NIDF01000019">
    <property type="protein sequence ID" value="TYJ56824.1"/>
    <property type="molecule type" value="Genomic_DNA"/>
</dbReference>
<name>A0A5D3B264_9TREE</name>
<comment type="caution">
    <text evidence="1">The sequence shown here is derived from an EMBL/GenBank/DDBJ whole genome shotgun (WGS) entry which is preliminary data.</text>
</comment>
<dbReference type="AlphaFoldDB" id="A0A5D3B264"/>
<sequence length="166" mass="18244">MSNHSTGTWSQTAGTPSDFSLDGKYKNFDECTALVDSYGLFAKTAPVDKETTSYIFTAYTHDAEAGTLFREAVTAVRQPPPGEGQMYAVASEASTQLDKAITRNLYDDTTPNSALINSCFSKHSVEGLKEEERTIYSSLMAKDEGQYKGVQLLQLDADKMRDLMVV</sequence>
<protein>
    <submittedName>
        <fullName evidence="1">Uncharacterized protein</fullName>
    </submittedName>
</protein>
<reference evidence="1 2" key="1">
    <citation type="submission" date="2017-05" db="EMBL/GenBank/DDBJ databases">
        <title>The Genome Sequence of Tsuchiyaea wingfieldii DSM 27421.</title>
        <authorList>
            <person name="Cuomo C."/>
            <person name="Passer A."/>
            <person name="Billmyre B."/>
            <person name="Heitman J."/>
        </authorList>
    </citation>
    <scope>NUCLEOTIDE SEQUENCE [LARGE SCALE GENOMIC DNA]</scope>
    <source>
        <strain evidence="1 2">DSM 27421</strain>
    </source>
</reference>
<organism evidence="1 2">
    <name type="scientific">Cryptococcus floricola</name>
    <dbReference type="NCBI Taxonomy" id="2591691"/>
    <lineage>
        <taxon>Eukaryota</taxon>
        <taxon>Fungi</taxon>
        <taxon>Dikarya</taxon>
        <taxon>Basidiomycota</taxon>
        <taxon>Agaricomycotina</taxon>
        <taxon>Tremellomycetes</taxon>
        <taxon>Tremellales</taxon>
        <taxon>Cryptococcaceae</taxon>
        <taxon>Cryptococcus</taxon>
    </lineage>
</organism>
<accession>A0A5D3B264</accession>
<proteinExistence type="predicted"/>